<dbReference type="Proteomes" id="UP000185511">
    <property type="component" value="Chromosome"/>
</dbReference>
<feature type="compositionally biased region" description="Polar residues" evidence="1">
    <location>
        <begin position="315"/>
        <end position="324"/>
    </location>
</feature>
<proteinExistence type="predicted"/>
<dbReference type="RefSeq" id="WP_075739473.1">
    <property type="nucleotide sequence ID" value="NZ_CP016076.1"/>
</dbReference>
<protein>
    <recommendedName>
        <fullName evidence="3">Outer membrane channel protein CpnT-like N-terminal domain-containing protein</fullName>
    </recommendedName>
</protein>
<dbReference type="AlphaFoldDB" id="A0AAC9PQW2"/>
<feature type="transmembrane region" description="Helical" evidence="2">
    <location>
        <begin position="112"/>
        <end position="136"/>
    </location>
</feature>
<keyword evidence="2" id="KW-1133">Transmembrane helix</keyword>
<dbReference type="EMBL" id="CP016076">
    <property type="protein sequence ID" value="APU13342.1"/>
    <property type="molecule type" value="Genomic_DNA"/>
</dbReference>
<feature type="compositionally biased region" description="Pro residues" evidence="1">
    <location>
        <begin position="331"/>
        <end position="341"/>
    </location>
</feature>
<dbReference type="KEGG" id="acad:UA74_06345"/>
<accession>A0AAC9PQW2</accession>
<keyword evidence="2" id="KW-0472">Membrane</keyword>
<organism evidence="4 5">
    <name type="scientific">Actinoalloteichus fjordicus</name>
    <dbReference type="NCBI Taxonomy" id="1612552"/>
    <lineage>
        <taxon>Bacteria</taxon>
        <taxon>Bacillati</taxon>
        <taxon>Actinomycetota</taxon>
        <taxon>Actinomycetes</taxon>
        <taxon>Pseudonocardiales</taxon>
        <taxon>Pseudonocardiaceae</taxon>
        <taxon>Actinoalloteichus</taxon>
    </lineage>
</organism>
<evidence type="ECO:0000313" key="4">
    <source>
        <dbReference type="EMBL" id="APU13342.1"/>
    </source>
</evidence>
<dbReference type="InterPro" id="IPR057746">
    <property type="entry name" value="CpnT-like_N"/>
</dbReference>
<keyword evidence="2" id="KW-0812">Transmembrane</keyword>
<gene>
    <name evidence="4" type="ORF">UA74_06345</name>
</gene>
<evidence type="ECO:0000313" key="5">
    <source>
        <dbReference type="Proteomes" id="UP000185511"/>
    </source>
</evidence>
<feature type="domain" description="Outer membrane channel protein CpnT-like N-terminal" evidence="3">
    <location>
        <begin position="5"/>
        <end position="149"/>
    </location>
</feature>
<feature type="region of interest" description="Disordered" evidence="1">
    <location>
        <begin position="286"/>
        <end position="367"/>
    </location>
</feature>
<dbReference type="Pfam" id="PF25547">
    <property type="entry name" value="WXG100_2"/>
    <property type="match status" value="1"/>
</dbReference>
<evidence type="ECO:0000256" key="1">
    <source>
        <dbReference type="SAM" id="MobiDB-lite"/>
    </source>
</evidence>
<evidence type="ECO:0000256" key="2">
    <source>
        <dbReference type="SAM" id="Phobius"/>
    </source>
</evidence>
<evidence type="ECO:0000259" key="3">
    <source>
        <dbReference type="Pfam" id="PF25547"/>
    </source>
</evidence>
<name>A0AAC9PQW2_9PSEU</name>
<sequence length="367" mass="37476">MGIEIPEWVQWLTPIVVGASWPEGDETALRRLGEGWTSTAAEVGSVAEAAEAAGQAALSTMEGDTADAFREFWGQYVVNDPQFLPKLQELCDELGAACDNAALEVEYTKLSIIAALVMLAASIASMVAAAFVTLGASSAGIPIAQAATRSVVQILFRELVRQLAINLGVDIAIQGSQMLAGNRDSWDTGKTVSAGITGLASGIAGGLGDAFLPTAAVGSFTDAAIQGATNGAITGAGANLLDRGINDFRNGEASSFGDYLQSGAQGATVGGTNGAVSGANGHAQNLWDGNPGGRTGDRPLDVTPPNYPVSPGDYNDQQFSSQPAPSDVPWFGPPGTAPPTMPEMQNDGGSVPMPEVQEPGTSGTQHA</sequence>
<reference evidence="5" key="1">
    <citation type="submission" date="2016-06" db="EMBL/GenBank/DDBJ databases">
        <title>Complete genome sequence of Actinoalloteichus fjordicus DSM 46855 (=ADI127-17), type strain of the new species Actinoalloteichus fjordicus.</title>
        <authorList>
            <person name="Ruckert C."/>
            <person name="Nouioui I."/>
            <person name="Willmese J."/>
            <person name="van Wezel G."/>
            <person name="Klenk H.-P."/>
            <person name="Kalinowski J."/>
            <person name="Zotchev S.B."/>
        </authorList>
    </citation>
    <scope>NUCLEOTIDE SEQUENCE [LARGE SCALE GENOMIC DNA]</scope>
    <source>
        <strain evidence="5">ADI127-7</strain>
    </source>
</reference>
<keyword evidence="5" id="KW-1185">Reference proteome</keyword>